<comment type="similarity">
    <text evidence="2 11">Belongs to the 'phage' integrase family. XerC subfamily.</text>
</comment>
<sequence length="326" mass="37389">MASTDDGYAERVQAAEELPEPVQRFLRYMASEKRSAWRTCEHYGRDLRRLYQWCDNQERDPVALNQAELRRYVAGLAREGRSGRTIARHLSAIRRFYGFLIREGLVADNPALDIRPPRNQRPLPGVMDVDQLHHLLEQSPEDPLEMRDLAMIELMYSSGLRLAELVALDESDVDRRDASVRVTGKGGKTRIVPVGRAALAALDRWLEQRQALAVASEPAVFVSRRGQRIHRRTVQARLRRWGQRCHADQGLHPHLMRHSFASHMLESSGDLRAVQELLGHSDIATTQIYTHLDFQHLAQVYDSAHPRARRRRAGDRGARTEQGRHE</sequence>
<keyword evidence="5 11" id="KW-0132">Cell division</keyword>
<evidence type="ECO:0000256" key="6">
    <source>
        <dbReference type="ARBA" id="ARBA00022829"/>
    </source>
</evidence>
<evidence type="ECO:0000256" key="10">
    <source>
        <dbReference type="ARBA" id="ARBA00023306"/>
    </source>
</evidence>
<dbReference type="GO" id="GO:0009037">
    <property type="term" value="F:tyrosine-based site-specific recombinase activity"/>
    <property type="evidence" value="ECO:0007669"/>
    <property type="project" value="UniProtKB-UniRule"/>
</dbReference>
<proteinExistence type="inferred from homology"/>
<evidence type="ECO:0000256" key="4">
    <source>
        <dbReference type="ARBA" id="ARBA00022490"/>
    </source>
</evidence>
<dbReference type="InterPro" id="IPR011010">
    <property type="entry name" value="DNA_brk_join_enz"/>
</dbReference>
<evidence type="ECO:0000256" key="3">
    <source>
        <dbReference type="ARBA" id="ARBA00015804"/>
    </source>
</evidence>
<protein>
    <recommendedName>
        <fullName evidence="3 11">Tyrosine recombinase XerC</fullName>
    </recommendedName>
</protein>
<dbReference type="Pfam" id="PF02899">
    <property type="entry name" value="Phage_int_SAM_1"/>
    <property type="match status" value="1"/>
</dbReference>
<dbReference type="Proteomes" id="UP000218896">
    <property type="component" value="Unassembled WGS sequence"/>
</dbReference>
<dbReference type="InterPro" id="IPR002104">
    <property type="entry name" value="Integrase_catalytic"/>
</dbReference>
<dbReference type="NCBIfam" id="NF001399">
    <property type="entry name" value="PRK00283.1"/>
    <property type="match status" value="1"/>
</dbReference>
<keyword evidence="8 11" id="KW-0238">DNA-binding</keyword>
<dbReference type="PROSITE" id="PS51898">
    <property type="entry name" value="TYR_RECOMBINASE"/>
    <property type="match status" value="1"/>
</dbReference>
<dbReference type="PANTHER" id="PTHR30349:SF81">
    <property type="entry name" value="TYROSINE RECOMBINASE XERC"/>
    <property type="match status" value="1"/>
</dbReference>
<comment type="caution">
    <text evidence="15">The sequence shown here is derived from an EMBL/GenBank/DDBJ whole genome shotgun (WGS) entry which is preliminary data.</text>
</comment>
<dbReference type="RefSeq" id="WP_095616358.1">
    <property type="nucleotide sequence ID" value="NZ_NSKD01000001.1"/>
</dbReference>
<comment type="subcellular location">
    <subcellularLocation>
        <location evidence="1 11">Cytoplasm</location>
    </subcellularLocation>
</comment>
<dbReference type="InterPro" id="IPR004107">
    <property type="entry name" value="Integrase_SAM-like_N"/>
</dbReference>
<evidence type="ECO:0000313" key="15">
    <source>
        <dbReference type="EMBL" id="PAU82264.1"/>
    </source>
</evidence>
<name>A0A2A2FC07_9GAMM</name>
<evidence type="ECO:0000256" key="1">
    <source>
        <dbReference type="ARBA" id="ARBA00004496"/>
    </source>
</evidence>
<evidence type="ECO:0000259" key="14">
    <source>
        <dbReference type="PROSITE" id="PS51900"/>
    </source>
</evidence>
<dbReference type="Gene3D" id="1.10.150.130">
    <property type="match status" value="1"/>
</dbReference>
<evidence type="ECO:0000256" key="12">
    <source>
        <dbReference type="SAM" id="MobiDB-lite"/>
    </source>
</evidence>
<dbReference type="NCBIfam" id="TIGR02224">
    <property type="entry name" value="recomb_XerC"/>
    <property type="match status" value="1"/>
</dbReference>
<feature type="domain" description="Tyr recombinase" evidence="13">
    <location>
        <begin position="122"/>
        <end position="302"/>
    </location>
</feature>
<keyword evidence="6 11" id="KW-0159">Chromosome partition</keyword>
<feature type="active site" evidence="11">
    <location>
        <position position="161"/>
    </location>
</feature>
<keyword evidence="9 11" id="KW-0233">DNA recombination</keyword>
<feature type="active site" evidence="11">
    <location>
        <position position="254"/>
    </location>
</feature>
<feature type="active site" evidence="11">
    <location>
        <position position="185"/>
    </location>
</feature>
<dbReference type="Gene3D" id="1.10.443.10">
    <property type="entry name" value="Intergrase catalytic core"/>
    <property type="match status" value="1"/>
</dbReference>
<dbReference type="GO" id="GO:0007059">
    <property type="term" value="P:chromosome segregation"/>
    <property type="evidence" value="ECO:0007669"/>
    <property type="project" value="UniProtKB-UniRule"/>
</dbReference>
<comment type="function">
    <text evidence="11">Site-specific tyrosine recombinase, which acts by catalyzing the cutting and rejoining of the recombining DNA molecules. The XerC-XerD complex is essential to convert dimers of the bacterial chromosome into monomers to permit their segregation at cell division. It also contributes to the segregational stability of plasmids.</text>
</comment>
<dbReference type="PROSITE" id="PS51900">
    <property type="entry name" value="CB"/>
    <property type="match status" value="1"/>
</dbReference>
<evidence type="ECO:0000256" key="9">
    <source>
        <dbReference type="ARBA" id="ARBA00023172"/>
    </source>
</evidence>
<comment type="subunit">
    <text evidence="11">Forms a cyclic heterotetrameric complex composed of two molecules of XerC and two molecules of XerD.</text>
</comment>
<dbReference type="PANTHER" id="PTHR30349">
    <property type="entry name" value="PHAGE INTEGRASE-RELATED"/>
    <property type="match status" value="1"/>
</dbReference>
<reference evidence="15 16" key="1">
    <citation type="submission" date="2017-08" db="EMBL/GenBank/DDBJ databases">
        <title>Halovibrio sewagensis sp. nov., isolated from wastewater of high salinity.</title>
        <authorList>
            <person name="Dong X."/>
            <person name="Zhang G."/>
        </authorList>
    </citation>
    <scope>NUCLEOTIDE SEQUENCE [LARGE SCALE GENOMIC DNA]</scope>
    <source>
        <strain evidence="15 16">YL5-2</strain>
    </source>
</reference>
<feature type="region of interest" description="Disordered" evidence="12">
    <location>
        <begin position="305"/>
        <end position="326"/>
    </location>
</feature>
<evidence type="ECO:0000256" key="11">
    <source>
        <dbReference type="HAMAP-Rule" id="MF_01808"/>
    </source>
</evidence>
<dbReference type="GO" id="GO:0005737">
    <property type="term" value="C:cytoplasm"/>
    <property type="evidence" value="ECO:0007669"/>
    <property type="project" value="UniProtKB-SubCell"/>
</dbReference>
<feature type="domain" description="Core-binding (CB)" evidence="14">
    <location>
        <begin position="16"/>
        <end position="101"/>
    </location>
</feature>
<gene>
    <name evidence="11 15" type="primary">xerC</name>
    <name evidence="15" type="ORF">CK501_03720</name>
</gene>
<evidence type="ECO:0000256" key="5">
    <source>
        <dbReference type="ARBA" id="ARBA00022618"/>
    </source>
</evidence>
<dbReference type="InterPro" id="IPR023009">
    <property type="entry name" value="Tyrosine_recombinase_XerC/XerD"/>
</dbReference>
<dbReference type="InterPro" id="IPR010998">
    <property type="entry name" value="Integrase_recombinase_N"/>
</dbReference>
<dbReference type="AlphaFoldDB" id="A0A2A2FC07"/>
<feature type="compositionally biased region" description="Basic and acidic residues" evidence="12">
    <location>
        <begin position="314"/>
        <end position="326"/>
    </location>
</feature>
<dbReference type="InterPro" id="IPR050090">
    <property type="entry name" value="Tyrosine_recombinase_XerCD"/>
</dbReference>
<accession>A0A2A2FC07</accession>
<keyword evidence="10 11" id="KW-0131">Cell cycle</keyword>
<dbReference type="InterPro" id="IPR013762">
    <property type="entry name" value="Integrase-like_cat_sf"/>
</dbReference>
<keyword evidence="4 11" id="KW-0963">Cytoplasm</keyword>
<evidence type="ECO:0000259" key="13">
    <source>
        <dbReference type="PROSITE" id="PS51898"/>
    </source>
</evidence>
<dbReference type="SUPFAM" id="SSF56349">
    <property type="entry name" value="DNA breaking-rejoining enzymes"/>
    <property type="match status" value="1"/>
</dbReference>
<dbReference type="GO" id="GO:0003677">
    <property type="term" value="F:DNA binding"/>
    <property type="evidence" value="ECO:0007669"/>
    <property type="project" value="UniProtKB-UniRule"/>
</dbReference>
<keyword evidence="16" id="KW-1185">Reference proteome</keyword>
<evidence type="ECO:0000256" key="2">
    <source>
        <dbReference type="ARBA" id="ARBA00006657"/>
    </source>
</evidence>
<evidence type="ECO:0000256" key="8">
    <source>
        <dbReference type="ARBA" id="ARBA00023125"/>
    </source>
</evidence>
<keyword evidence="7 11" id="KW-0229">DNA integration</keyword>
<dbReference type="HAMAP" id="MF_01808">
    <property type="entry name" value="Recomb_XerC_XerD"/>
    <property type="match status" value="1"/>
</dbReference>
<dbReference type="GO" id="GO:0006313">
    <property type="term" value="P:DNA transposition"/>
    <property type="evidence" value="ECO:0007669"/>
    <property type="project" value="UniProtKB-UniRule"/>
</dbReference>
<dbReference type="OrthoDB" id="9801717at2"/>
<dbReference type="InterPro" id="IPR011931">
    <property type="entry name" value="Recomb_XerC"/>
</dbReference>
<evidence type="ECO:0000313" key="16">
    <source>
        <dbReference type="Proteomes" id="UP000218896"/>
    </source>
</evidence>
<dbReference type="EMBL" id="NSKD01000001">
    <property type="protein sequence ID" value="PAU82264.1"/>
    <property type="molecule type" value="Genomic_DNA"/>
</dbReference>
<evidence type="ECO:0000256" key="7">
    <source>
        <dbReference type="ARBA" id="ARBA00022908"/>
    </source>
</evidence>
<dbReference type="InterPro" id="IPR044068">
    <property type="entry name" value="CB"/>
</dbReference>
<feature type="active site" evidence="11">
    <location>
        <position position="280"/>
    </location>
</feature>
<dbReference type="CDD" id="cd00798">
    <property type="entry name" value="INT_XerDC_C"/>
    <property type="match status" value="1"/>
</dbReference>
<dbReference type="GO" id="GO:0051301">
    <property type="term" value="P:cell division"/>
    <property type="evidence" value="ECO:0007669"/>
    <property type="project" value="UniProtKB-UniRule"/>
</dbReference>
<organism evidence="15 16">
    <name type="scientific">Halovibrio salipaludis</name>
    <dbReference type="NCBI Taxonomy" id="2032626"/>
    <lineage>
        <taxon>Bacteria</taxon>
        <taxon>Pseudomonadati</taxon>
        <taxon>Pseudomonadota</taxon>
        <taxon>Gammaproteobacteria</taxon>
        <taxon>Oceanospirillales</taxon>
        <taxon>Halomonadaceae</taxon>
        <taxon>Halovibrio</taxon>
    </lineage>
</organism>
<dbReference type="Pfam" id="PF00589">
    <property type="entry name" value="Phage_integrase"/>
    <property type="match status" value="1"/>
</dbReference>
<feature type="active site" evidence="11">
    <location>
        <position position="257"/>
    </location>
</feature>
<feature type="active site" description="O-(3'-phospho-DNA)-tyrosine intermediate" evidence="11">
    <location>
        <position position="289"/>
    </location>
</feature>